<feature type="transmembrane region" description="Helical" evidence="2">
    <location>
        <begin position="124"/>
        <end position="143"/>
    </location>
</feature>
<dbReference type="Proteomes" id="UP000247892">
    <property type="component" value="Unassembled WGS sequence"/>
</dbReference>
<reference evidence="3 4" key="1">
    <citation type="submission" date="2016-07" db="EMBL/GenBank/DDBJ databases">
        <title>Draft genome sequence of Prauserella sp. YIM 121212, isolated from alkaline soil.</title>
        <authorList>
            <person name="Ruckert C."/>
            <person name="Albersmeier A."/>
            <person name="Jiang C.-L."/>
            <person name="Jiang Y."/>
            <person name="Kalinowski J."/>
            <person name="Schneider O."/>
            <person name="Winkler A."/>
            <person name="Zotchev S.B."/>
        </authorList>
    </citation>
    <scope>NUCLEOTIDE SEQUENCE [LARGE SCALE GENOMIC DNA]</scope>
    <source>
        <strain evidence="3 4">YIM 121212</strain>
    </source>
</reference>
<evidence type="ECO:0000313" key="4">
    <source>
        <dbReference type="Proteomes" id="UP000247892"/>
    </source>
</evidence>
<accession>A0A318LKU3</accession>
<dbReference type="AlphaFoldDB" id="A0A318LKU3"/>
<comment type="caution">
    <text evidence="3">The sequence shown here is derived from an EMBL/GenBank/DDBJ whole genome shotgun (WGS) entry which is preliminary data.</text>
</comment>
<keyword evidence="2" id="KW-1133">Transmembrane helix</keyword>
<keyword evidence="2" id="KW-0812">Transmembrane</keyword>
<gene>
    <name evidence="3" type="ORF">BA062_29615</name>
</gene>
<dbReference type="RefSeq" id="WP_110342445.1">
    <property type="nucleotide sequence ID" value="NZ_JBHVKT010000035.1"/>
</dbReference>
<evidence type="ECO:0000256" key="2">
    <source>
        <dbReference type="SAM" id="Phobius"/>
    </source>
</evidence>
<dbReference type="EMBL" id="MASU01000013">
    <property type="protein sequence ID" value="PXY24376.1"/>
    <property type="molecule type" value="Genomic_DNA"/>
</dbReference>
<organism evidence="3 4">
    <name type="scientific">Prauserella flavalba</name>
    <dbReference type="NCBI Taxonomy" id="1477506"/>
    <lineage>
        <taxon>Bacteria</taxon>
        <taxon>Bacillati</taxon>
        <taxon>Actinomycetota</taxon>
        <taxon>Actinomycetes</taxon>
        <taxon>Pseudonocardiales</taxon>
        <taxon>Pseudonocardiaceae</taxon>
        <taxon>Prauserella</taxon>
    </lineage>
</organism>
<sequence length="218" mass="24745">MRFLRRNSTEEAVAEADAVEVDPGGESHAPKGYTPAKGRATPKRREAEGKRRGPVAPPPRTTREAMRRNRELRKQNPVTKEERRAAAKERRERMMAGDERYLLPRDRGPVKAYVRDLVDSRRNVLGLFMPLAILVFVSLLVPVPAVQQYATLVTTVFLLGMLVEGFLNGRKIAKLVRQRFPNETVRGASLGWYAFVRASQIRRLRMPKPRLKPGDPIP</sequence>
<protein>
    <recommendedName>
        <fullName evidence="5">DUF3043 domain-containing protein</fullName>
    </recommendedName>
</protein>
<dbReference type="Pfam" id="PF11241">
    <property type="entry name" value="DUF3043"/>
    <property type="match status" value="1"/>
</dbReference>
<dbReference type="InterPro" id="IPR021403">
    <property type="entry name" value="DUF3043"/>
</dbReference>
<evidence type="ECO:0000256" key="1">
    <source>
        <dbReference type="SAM" id="MobiDB-lite"/>
    </source>
</evidence>
<evidence type="ECO:0000313" key="3">
    <source>
        <dbReference type="EMBL" id="PXY24376.1"/>
    </source>
</evidence>
<keyword evidence="2" id="KW-0472">Membrane</keyword>
<feature type="transmembrane region" description="Helical" evidence="2">
    <location>
        <begin position="149"/>
        <end position="167"/>
    </location>
</feature>
<feature type="region of interest" description="Disordered" evidence="1">
    <location>
        <begin position="1"/>
        <end position="91"/>
    </location>
</feature>
<keyword evidence="4" id="KW-1185">Reference proteome</keyword>
<proteinExistence type="predicted"/>
<evidence type="ECO:0008006" key="5">
    <source>
        <dbReference type="Google" id="ProtNLM"/>
    </source>
</evidence>
<feature type="compositionally biased region" description="Basic and acidic residues" evidence="1">
    <location>
        <begin position="61"/>
        <end position="91"/>
    </location>
</feature>
<name>A0A318LKU3_9PSEU</name>
<dbReference type="OrthoDB" id="5194448at2"/>